<reference evidence="3" key="1">
    <citation type="submission" date="2019-03" db="EMBL/GenBank/DDBJ databases">
        <authorList>
            <person name="Hao L."/>
        </authorList>
    </citation>
    <scope>NUCLEOTIDE SEQUENCE</scope>
</reference>
<gene>
    <name evidence="3" type="ORF">SCFA_30067</name>
</gene>
<dbReference type="PANTHER" id="PTHR36304:SF4">
    <property type="entry name" value="DUF4388 DOMAIN-CONTAINING PROTEIN"/>
    <property type="match status" value="1"/>
</dbReference>
<dbReference type="InterPro" id="IPR025497">
    <property type="entry name" value="PatA-like_N"/>
</dbReference>
<dbReference type="AlphaFoldDB" id="A0A485LZ68"/>
<feature type="domain" description="PatA-like N-terminal" evidence="2">
    <location>
        <begin position="5"/>
        <end position="159"/>
    </location>
</feature>
<evidence type="ECO:0000313" key="3">
    <source>
        <dbReference type="EMBL" id="VFU14543.1"/>
    </source>
</evidence>
<evidence type="ECO:0000259" key="2">
    <source>
        <dbReference type="Pfam" id="PF14332"/>
    </source>
</evidence>
<dbReference type="Pfam" id="PF14332">
    <property type="entry name" value="DUF4388"/>
    <property type="match status" value="1"/>
</dbReference>
<name>A0A485LZ68_9ZZZZ</name>
<dbReference type="EMBL" id="CAADRM010000092">
    <property type="protein sequence ID" value="VFU14543.1"/>
    <property type="molecule type" value="Genomic_DNA"/>
</dbReference>
<sequence length="329" mass="37200">MSLLGTLKGFGVTEIFQLISQQMKTGTLVLTSPESTISLVFDNGVIQGIKSDQWEIDPRADILIKGGFLSEKDYRTALENEKKNSHRWHDILINQGKIKQTFLDRASNVVIKTTLLQVFQWKEGNYRFEDWEVDLENALSCHIPSEGVILDTLRIIDEWPMIKQKIPPVDYCPVTIMPLTEEIVKKYSLGAVDMHIFDLIDEKRSVESIVRQSLEPPFEALSSLVRLIDTGLVEVFPQGTKEIRDSSIARRILLTKIKRVSSYVLLVLTAGILFFLGEPRIFTGIGIPKEITDCIRTQQELAQDYARRGISLSGLDTGTDTRLSSSSRE</sequence>
<organism evidence="3">
    <name type="scientific">anaerobic digester metagenome</name>
    <dbReference type="NCBI Taxonomy" id="1263854"/>
    <lineage>
        <taxon>unclassified sequences</taxon>
        <taxon>metagenomes</taxon>
        <taxon>ecological metagenomes</taxon>
    </lineage>
</organism>
<proteinExistence type="predicted"/>
<evidence type="ECO:0000256" key="1">
    <source>
        <dbReference type="SAM" id="Phobius"/>
    </source>
</evidence>
<protein>
    <recommendedName>
        <fullName evidence="2">PatA-like N-terminal domain-containing protein</fullName>
    </recommendedName>
</protein>
<accession>A0A485LZ68</accession>
<feature type="transmembrane region" description="Helical" evidence="1">
    <location>
        <begin position="260"/>
        <end position="277"/>
    </location>
</feature>
<keyword evidence="1" id="KW-1133">Transmembrane helix</keyword>
<dbReference type="PANTHER" id="PTHR36304">
    <property type="entry name" value="DOMAIN GTPASE-ACTIVATING PROTEIN, PUTATIVE-RELATED-RELATED"/>
    <property type="match status" value="1"/>
</dbReference>
<keyword evidence="1" id="KW-0812">Transmembrane</keyword>
<keyword evidence="1" id="KW-0472">Membrane</keyword>